<evidence type="ECO:0008006" key="5">
    <source>
        <dbReference type="Google" id="ProtNLM"/>
    </source>
</evidence>
<sequence length="120" mass="13429">MRLPLLCHAGLLGLSVLLLGGCQSTAQQLLAEGYPVVFVEGFEAGCQSGLQAAGGLQRFRKDVPRYLAVPEYAVGWDDAFRQCQAGREYEHRRALRGDDERDETWREHVDQAMGRALRRP</sequence>
<evidence type="ECO:0000313" key="3">
    <source>
        <dbReference type="EMBL" id="SEQ60989.1"/>
    </source>
</evidence>
<keyword evidence="2" id="KW-0732">Signal</keyword>
<dbReference type="Proteomes" id="UP000198512">
    <property type="component" value="Unassembled WGS sequence"/>
</dbReference>
<dbReference type="PROSITE" id="PS51257">
    <property type="entry name" value="PROKAR_LIPOPROTEIN"/>
    <property type="match status" value="1"/>
</dbReference>
<keyword evidence="4" id="KW-1185">Reference proteome</keyword>
<accession>A0ABY1BDQ4</accession>
<proteinExistence type="predicted"/>
<name>A0ABY1BDQ4_9PSED</name>
<feature type="region of interest" description="Disordered" evidence="1">
    <location>
        <begin position="92"/>
        <end position="120"/>
    </location>
</feature>
<evidence type="ECO:0000256" key="2">
    <source>
        <dbReference type="SAM" id="SignalP"/>
    </source>
</evidence>
<evidence type="ECO:0000313" key="4">
    <source>
        <dbReference type="Proteomes" id="UP000198512"/>
    </source>
</evidence>
<dbReference type="EMBL" id="FOFP01000007">
    <property type="protein sequence ID" value="SEQ60989.1"/>
    <property type="molecule type" value="Genomic_DNA"/>
</dbReference>
<feature type="compositionally biased region" description="Basic and acidic residues" evidence="1">
    <location>
        <begin position="92"/>
        <end position="110"/>
    </location>
</feature>
<reference evidence="3 4" key="1">
    <citation type="submission" date="2016-10" db="EMBL/GenBank/DDBJ databases">
        <authorList>
            <person name="Varghese N."/>
            <person name="Submissions S."/>
        </authorList>
    </citation>
    <scope>NUCLEOTIDE SEQUENCE [LARGE SCALE GENOMIC DNA]</scope>
    <source>
        <strain evidence="3 4">CIP 109853</strain>
    </source>
</reference>
<gene>
    <name evidence="3" type="ORF">SAMN05216600_107230</name>
</gene>
<feature type="chain" id="PRO_5045188081" description="Lipoprotein" evidence="2">
    <location>
        <begin position="27"/>
        <end position="120"/>
    </location>
</feature>
<feature type="signal peptide" evidence="2">
    <location>
        <begin position="1"/>
        <end position="26"/>
    </location>
</feature>
<dbReference type="RefSeq" id="WP_069520062.1">
    <property type="nucleotide sequence ID" value="NZ_FOFP01000007.1"/>
</dbReference>
<evidence type="ECO:0000256" key="1">
    <source>
        <dbReference type="SAM" id="MobiDB-lite"/>
    </source>
</evidence>
<protein>
    <recommendedName>
        <fullName evidence="5">Lipoprotein</fullName>
    </recommendedName>
</protein>
<organism evidence="3 4">
    <name type="scientific">Pseudomonas cuatrocienegasensis</name>
    <dbReference type="NCBI Taxonomy" id="543360"/>
    <lineage>
        <taxon>Bacteria</taxon>
        <taxon>Pseudomonadati</taxon>
        <taxon>Pseudomonadota</taxon>
        <taxon>Gammaproteobacteria</taxon>
        <taxon>Pseudomonadales</taxon>
        <taxon>Pseudomonadaceae</taxon>
        <taxon>Pseudomonas</taxon>
    </lineage>
</organism>
<comment type="caution">
    <text evidence="3">The sequence shown here is derived from an EMBL/GenBank/DDBJ whole genome shotgun (WGS) entry which is preliminary data.</text>
</comment>